<feature type="domain" description="Dynein heavy chain C-terminal" evidence="2">
    <location>
        <begin position="1"/>
        <end position="42"/>
    </location>
</feature>
<feature type="non-terminal residue" evidence="3">
    <location>
        <position position="97"/>
    </location>
</feature>
<reference evidence="3 4" key="1">
    <citation type="submission" date="2019-09" db="EMBL/GenBank/DDBJ databases">
        <title>Bird 10,000 Genomes (B10K) Project - Family phase.</title>
        <authorList>
            <person name="Zhang G."/>
        </authorList>
    </citation>
    <scope>NUCLEOTIDE SEQUENCE [LARGE SCALE GENOMIC DNA]</scope>
    <source>
        <strain evidence="3">B10K-DU-012-80</strain>
    </source>
</reference>
<dbReference type="Gene3D" id="1.20.1270.280">
    <property type="match status" value="1"/>
</dbReference>
<feature type="region of interest" description="Disordered" evidence="1">
    <location>
        <begin position="44"/>
        <end position="67"/>
    </location>
</feature>
<accession>A0A7K4Z9P3</accession>
<organism evidence="3 4">
    <name type="scientific">Bucorvus abyssinicus</name>
    <name type="common">Northern ground-hornbill</name>
    <name type="synonym">Abyssinian ground-hornbill</name>
    <dbReference type="NCBI Taxonomy" id="153643"/>
    <lineage>
        <taxon>Eukaryota</taxon>
        <taxon>Metazoa</taxon>
        <taxon>Chordata</taxon>
        <taxon>Craniata</taxon>
        <taxon>Vertebrata</taxon>
        <taxon>Euteleostomi</taxon>
        <taxon>Archelosauria</taxon>
        <taxon>Archosauria</taxon>
        <taxon>Dinosauria</taxon>
        <taxon>Saurischia</taxon>
        <taxon>Theropoda</taxon>
        <taxon>Coelurosauria</taxon>
        <taxon>Aves</taxon>
        <taxon>Neognathae</taxon>
        <taxon>Neoaves</taxon>
        <taxon>Telluraves</taxon>
        <taxon>Coraciimorphae</taxon>
        <taxon>Bucerotiformes</taxon>
        <taxon>Bucorvidae</taxon>
        <taxon>Bucorvus</taxon>
    </lineage>
</organism>
<dbReference type="InterPro" id="IPR041228">
    <property type="entry name" value="Dynein_C"/>
</dbReference>
<keyword evidence="4" id="KW-1185">Reference proteome</keyword>
<evidence type="ECO:0000313" key="4">
    <source>
        <dbReference type="Proteomes" id="UP000551127"/>
    </source>
</evidence>
<dbReference type="Proteomes" id="UP000551127">
    <property type="component" value="Unassembled WGS sequence"/>
</dbReference>
<dbReference type="EMBL" id="VYZL01012000">
    <property type="protein sequence ID" value="NWR68061.1"/>
    <property type="molecule type" value="Genomic_DNA"/>
</dbReference>
<gene>
    <name evidence="3" type="primary">Dyhc</name>
    <name evidence="3" type="ORF">BUCABY_R15478</name>
</gene>
<proteinExistence type="predicted"/>
<dbReference type="Pfam" id="PF18199">
    <property type="entry name" value="Dynein_C"/>
    <property type="match status" value="1"/>
</dbReference>
<evidence type="ECO:0000256" key="1">
    <source>
        <dbReference type="SAM" id="MobiDB-lite"/>
    </source>
</evidence>
<sequence>MEELSNTLFYDSVLHSWTRHAYPSLLSLGAWYADLLLRVQVSTSRRKGNAQGASRSRRRPGIPSSSIQSLAGSFVSINLSSLKYLKGPVTPSMRAEL</sequence>
<feature type="non-terminal residue" evidence="3">
    <location>
        <position position="1"/>
    </location>
</feature>
<name>A0A7K4Z9P3_BUCAB</name>
<evidence type="ECO:0000259" key="2">
    <source>
        <dbReference type="Pfam" id="PF18199"/>
    </source>
</evidence>
<evidence type="ECO:0000313" key="3">
    <source>
        <dbReference type="EMBL" id="NWR68061.1"/>
    </source>
</evidence>
<dbReference type="AlphaFoldDB" id="A0A7K4Z9P3"/>
<protein>
    <submittedName>
        <fullName evidence="3">DYHC protein</fullName>
    </submittedName>
</protein>
<comment type="caution">
    <text evidence="3">The sequence shown here is derived from an EMBL/GenBank/DDBJ whole genome shotgun (WGS) entry which is preliminary data.</text>
</comment>
<dbReference type="OrthoDB" id="10251809at2759"/>